<dbReference type="KEGG" id="mlu:Mlut_20470"/>
<dbReference type="InterPro" id="IPR003673">
    <property type="entry name" value="CoA-Trfase_fam_III"/>
</dbReference>
<dbReference type="HOGENOM" id="CLU_033975_5_1_11"/>
<keyword evidence="2" id="KW-1185">Reference proteome</keyword>
<dbReference type="EMBL" id="CP001628">
    <property type="protein sequence ID" value="ACS31521.1"/>
    <property type="molecule type" value="Genomic_DNA"/>
</dbReference>
<gene>
    <name evidence="1" type="ordered locus">Mlut_20470</name>
</gene>
<dbReference type="Proteomes" id="UP000000738">
    <property type="component" value="Chromosome"/>
</dbReference>
<dbReference type="SUPFAM" id="SSF89796">
    <property type="entry name" value="CoA-transferase family III (CaiB/BaiF)"/>
    <property type="match status" value="1"/>
</dbReference>
<dbReference type="AlphaFoldDB" id="C5C733"/>
<dbReference type="InterPro" id="IPR050509">
    <property type="entry name" value="CoA-transferase_III"/>
</dbReference>
<dbReference type="InterPro" id="IPR023606">
    <property type="entry name" value="CoA-Trfase_III_dom_1_sf"/>
</dbReference>
<organism evidence="1 2">
    <name type="scientific">Micrococcus luteus (strain ATCC 4698 / DSM 20030 / JCM 1464 / CCM 169 / CCUG 5858 / IAM 1056 / NBRC 3333 / NCIMB 9278 / NCTC 2665 / VKM Ac-2230)</name>
    <name type="common">Micrococcus lysodeikticus</name>
    <dbReference type="NCBI Taxonomy" id="465515"/>
    <lineage>
        <taxon>Bacteria</taxon>
        <taxon>Bacillati</taxon>
        <taxon>Actinomycetota</taxon>
        <taxon>Actinomycetes</taxon>
        <taxon>Micrococcales</taxon>
        <taxon>Micrococcaceae</taxon>
        <taxon>Micrococcus</taxon>
    </lineage>
</organism>
<dbReference type="PANTHER" id="PTHR48228">
    <property type="entry name" value="SUCCINYL-COA--D-CITRAMALATE COA-TRANSFERASE"/>
    <property type="match status" value="1"/>
</dbReference>
<dbReference type="Gene3D" id="3.40.50.10540">
    <property type="entry name" value="Crotonobetainyl-coa:carnitine coa-transferase, domain 1"/>
    <property type="match status" value="1"/>
</dbReference>
<dbReference type="EnsemblBacteria" id="ACS31521">
    <property type="protein sequence ID" value="ACS31521"/>
    <property type="gene ID" value="Mlut_20470"/>
</dbReference>
<proteinExistence type="predicted"/>
<protein>
    <submittedName>
        <fullName evidence="1">Predicted acyl-CoA transferase/carnitine dehydratase</fullName>
    </submittedName>
</protein>
<evidence type="ECO:0000313" key="2">
    <source>
        <dbReference type="Proteomes" id="UP000000738"/>
    </source>
</evidence>
<dbReference type="PATRIC" id="fig|465515.4.peg.1982"/>
<dbReference type="eggNOG" id="COG1804">
    <property type="taxonomic scope" value="Bacteria"/>
</dbReference>
<reference evidence="2" key="1">
    <citation type="journal article" date="2010" name="J. Bacteriol.">
        <title>Genome sequence of the Fleming strain of Micrococcus luteus, a simple free-living actinobacterium.</title>
        <authorList>
            <person name="Young M."/>
            <person name="Artsatbanov V."/>
            <person name="Beller H.R."/>
            <person name="Chandra G."/>
            <person name="Chater K.F."/>
            <person name="Dover L.G."/>
            <person name="Goh E.B."/>
            <person name="Kahan T."/>
            <person name="Kaprelyants A.S."/>
            <person name="Kyrpides N."/>
            <person name="Lapidus A."/>
            <person name="Lowry S.R."/>
            <person name="Lykidis A."/>
            <person name="Mahillon J."/>
            <person name="Markowitz V."/>
            <person name="Mavromatis K."/>
            <person name="Mukamolova G.V."/>
            <person name="Oren A."/>
            <person name="Rokem J.S."/>
            <person name="Smith M.C."/>
            <person name="Young D.I."/>
            <person name="Greenblatt C.L."/>
        </authorList>
    </citation>
    <scope>NUCLEOTIDE SEQUENCE [LARGE SCALE GENOMIC DNA]</scope>
    <source>
        <strain evidence="2">ATCC 4698 / DSM 20030 / JCM 1464 / NBRC 3333 / NCIMB 9278 / NCTC 2665 / VKM Ac-2230</strain>
    </source>
</reference>
<dbReference type="PANTHER" id="PTHR48228:SF5">
    <property type="entry name" value="ALPHA-METHYLACYL-COA RACEMASE"/>
    <property type="match status" value="1"/>
</dbReference>
<dbReference type="Pfam" id="PF02515">
    <property type="entry name" value="CoA_transf_3"/>
    <property type="match status" value="1"/>
</dbReference>
<sequence length="290" mass="29421">MDLTSALDGVSVVTVALNLPGPAAAARLGELGADVVTVLPPAGDPMATMSPSLYAELHAGQRVVTVYLKSDAGRAEMEKLLAAADVFITSHRAGALRRLGLDAAAVAARHPRVCQVDIVGFAGEPADVPGHDLTYQAESGLLPVDDAGTPVLPRALVADMHGAEQAVSAALGLLLARGRGGDDAAGGRAQVALADAATAVGLPTRHGLLEPDAILGGATPYYAVYPAAEGHVAVGALEPHFAEALRAELDLPEGNGDDVAAALSAALRSRSARDWQAWGKQRGIPLAEVG</sequence>
<name>C5C733_MICLC</name>
<accession>C5C733</accession>
<dbReference type="GeneID" id="93343898"/>
<dbReference type="RefSeq" id="WP_010080072.1">
    <property type="nucleotide sequence ID" value="NC_012803.1"/>
</dbReference>
<keyword evidence="1" id="KW-0808">Transferase</keyword>
<dbReference type="GO" id="GO:0016740">
    <property type="term" value="F:transferase activity"/>
    <property type="evidence" value="ECO:0007669"/>
    <property type="project" value="UniProtKB-KW"/>
</dbReference>
<dbReference type="InterPro" id="IPR044855">
    <property type="entry name" value="CoA-Trfase_III_dom3_sf"/>
</dbReference>
<evidence type="ECO:0000313" key="1">
    <source>
        <dbReference type="EMBL" id="ACS31521.1"/>
    </source>
</evidence>
<dbReference type="Gene3D" id="3.30.1540.10">
    <property type="entry name" value="formyl-coa transferase, domain 3"/>
    <property type="match status" value="1"/>
</dbReference>